<evidence type="ECO:0000313" key="3">
    <source>
        <dbReference type="RefSeq" id="XP_047740517.1"/>
    </source>
</evidence>
<protein>
    <submittedName>
        <fullName evidence="3">Uncharacterized protein LOC125179177</fullName>
    </submittedName>
</protein>
<feature type="compositionally biased region" description="Pro residues" evidence="1">
    <location>
        <begin position="122"/>
        <end position="145"/>
    </location>
</feature>
<sequence>MFPPLRLTPPHPTLTSQRVLDTQMRCVQVYQLQIDFLKQACTGSSTNPNCLSMLRSTVLLVVVAAMTLDRLTTGTPVPDVTPGILPLTAEVQAKLPFPQEGLPKQLPPLSRQRRTFPLPSFLFPPPPSQPRVVLPPPASQPNDLP</sequence>
<dbReference type="Proteomes" id="UP000694843">
    <property type="component" value="Unplaced"/>
</dbReference>
<dbReference type="AlphaFoldDB" id="A0A979FVG2"/>
<reference evidence="3" key="1">
    <citation type="submission" date="2025-08" db="UniProtKB">
        <authorList>
            <consortium name="RefSeq"/>
        </authorList>
    </citation>
    <scope>IDENTIFICATION</scope>
</reference>
<evidence type="ECO:0000256" key="1">
    <source>
        <dbReference type="SAM" id="MobiDB-lite"/>
    </source>
</evidence>
<gene>
    <name evidence="3" type="primary">LOC125179177</name>
</gene>
<feature type="region of interest" description="Disordered" evidence="1">
    <location>
        <begin position="99"/>
        <end position="145"/>
    </location>
</feature>
<proteinExistence type="predicted"/>
<feature type="non-terminal residue" evidence="3">
    <location>
        <position position="145"/>
    </location>
</feature>
<dbReference type="KEGG" id="hazt:125179177"/>
<name>A0A979FVG2_HYAAZ</name>
<evidence type="ECO:0000313" key="2">
    <source>
        <dbReference type="Proteomes" id="UP000694843"/>
    </source>
</evidence>
<dbReference type="RefSeq" id="XP_047740517.1">
    <property type="nucleotide sequence ID" value="XM_047884561.1"/>
</dbReference>
<dbReference type="GeneID" id="125179177"/>
<organism evidence="2 3">
    <name type="scientific">Hyalella azteca</name>
    <name type="common">Amphipod</name>
    <dbReference type="NCBI Taxonomy" id="294128"/>
    <lineage>
        <taxon>Eukaryota</taxon>
        <taxon>Metazoa</taxon>
        <taxon>Ecdysozoa</taxon>
        <taxon>Arthropoda</taxon>
        <taxon>Crustacea</taxon>
        <taxon>Multicrustacea</taxon>
        <taxon>Malacostraca</taxon>
        <taxon>Eumalacostraca</taxon>
        <taxon>Peracarida</taxon>
        <taxon>Amphipoda</taxon>
        <taxon>Senticaudata</taxon>
        <taxon>Talitrida</taxon>
        <taxon>Talitroidea</taxon>
        <taxon>Hyalellidae</taxon>
        <taxon>Hyalella</taxon>
    </lineage>
</organism>
<keyword evidence="2" id="KW-1185">Reference proteome</keyword>
<accession>A0A979FVG2</accession>